<evidence type="ECO:0000256" key="6">
    <source>
        <dbReference type="SAM" id="Phobius"/>
    </source>
</evidence>
<comment type="similarity">
    <text evidence="2">Belongs to the clarin family.</text>
</comment>
<feature type="non-terminal residue" evidence="7">
    <location>
        <position position="235"/>
    </location>
</feature>
<feature type="transmembrane region" description="Helical" evidence="6">
    <location>
        <begin position="132"/>
        <end position="158"/>
    </location>
</feature>
<keyword evidence="4 6" id="KW-1133">Transmembrane helix</keyword>
<dbReference type="PANTHER" id="PTHR31548">
    <property type="entry name" value="CLARIN"/>
    <property type="match status" value="1"/>
</dbReference>
<feature type="transmembrane region" description="Helical" evidence="6">
    <location>
        <begin position="96"/>
        <end position="120"/>
    </location>
</feature>
<dbReference type="AlphaFoldDB" id="A0A8J7P9A5"/>
<dbReference type="EMBL" id="JAAWVO010070998">
    <property type="protein sequence ID" value="MBN3324556.1"/>
    <property type="molecule type" value="Genomic_DNA"/>
</dbReference>
<evidence type="ECO:0000256" key="4">
    <source>
        <dbReference type="ARBA" id="ARBA00022989"/>
    </source>
</evidence>
<dbReference type="Pfam" id="PF25807">
    <property type="entry name" value="Clarin-2"/>
    <property type="match status" value="1"/>
</dbReference>
<dbReference type="Proteomes" id="UP000736164">
    <property type="component" value="Unassembled WGS sequence"/>
</dbReference>
<organism evidence="7 8">
    <name type="scientific">Atractosteus spatula</name>
    <name type="common">Alligator gar</name>
    <name type="synonym">Lepisosteus spatula</name>
    <dbReference type="NCBI Taxonomy" id="7917"/>
    <lineage>
        <taxon>Eukaryota</taxon>
        <taxon>Metazoa</taxon>
        <taxon>Chordata</taxon>
        <taxon>Craniata</taxon>
        <taxon>Vertebrata</taxon>
        <taxon>Euteleostomi</taxon>
        <taxon>Actinopterygii</taxon>
        <taxon>Neopterygii</taxon>
        <taxon>Holostei</taxon>
        <taxon>Semionotiformes</taxon>
        <taxon>Lepisosteidae</taxon>
        <taxon>Atractosteus</taxon>
    </lineage>
</organism>
<keyword evidence="3 6" id="KW-0812">Transmembrane</keyword>
<keyword evidence="8" id="KW-1185">Reference proteome</keyword>
<protein>
    <submittedName>
        <fullName evidence="7">CLRN3 protein</fullName>
    </submittedName>
</protein>
<keyword evidence="5 6" id="KW-0472">Membrane</keyword>
<evidence type="ECO:0000256" key="3">
    <source>
        <dbReference type="ARBA" id="ARBA00022692"/>
    </source>
</evidence>
<feature type="transmembrane region" description="Helical" evidence="6">
    <location>
        <begin position="188"/>
        <end position="211"/>
    </location>
</feature>
<evidence type="ECO:0000256" key="5">
    <source>
        <dbReference type="ARBA" id="ARBA00023136"/>
    </source>
</evidence>
<sequence>MPSGRKTICFLLGALASVVCFSIVCYTLSSTEWVSSEMDCSGINTNSTNPNGTSSASITYGLFTAEGLLSFCPIFGSSLENVQVLEALEKQKGLPHVLHCMVVSFLIISLISTAGSFIITMYNSVSNPYETYLGPLGLYTCSSISGILIFLSLILFVVNVEVQNVSAAIIIGTRNEISLYNIRNNLNFPFYLLIPAFLSSLCAIVIIFIYAHASYTEKKKQERPTEEAPKEVMMY</sequence>
<evidence type="ECO:0000256" key="2">
    <source>
        <dbReference type="ARBA" id="ARBA00005787"/>
    </source>
</evidence>
<name>A0A8J7P9A5_ATRSP</name>
<feature type="transmembrane region" description="Helical" evidence="6">
    <location>
        <begin position="7"/>
        <end position="29"/>
    </location>
</feature>
<reference evidence="7" key="1">
    <citation type="journal article" date="2021" name="Cell">
        <title>Tracing the genetic footprints of vertebrate landing in non-teleost ray-finned fishes.</title>
        <authorList>
            <person name="Bi X."/>
            <person name="Wang K."/>
            <person name="Yang L."/>
            <person name="Pan H."/>
            <person name="Jiang H."/>
            <person name="Wei Q."/>
            <person name="Fang M."/>
            <person name="Yu H."/>
            <person name="Zhu C."/>
            <person name="Cai Y."/>
            <person name="He Y."/>
            <person name="Gan X."/>
            <person name="Zeng H."/>
            <person name="Yu D."/>
            <person name="Zhu Y."/>
            <person name="Jiang H."/>
            <person name="Qiu Q."/>
            <person name="Yang H."/>
            <person name="Zhang Y.E."/>
            <person name="Wang W."/>
            <person name="Zhu M."/>
            <person name="He S."/>
            <person name="Zhang G."/>
        </authorList>
    </citation>
    <scope>NUCLEOTIDE SEQUENCE</scope>
    <source>
        <strain evidence="7">Allg_001</strain>
    </source>
</reference>
<accession>A0A8J7P9A5</accession>
<proteinExistence type="inferred from homology"/>
<feature type="non-terminal residue" evidence="7">
    <location>
        <position position="1"/>
    </location>
</feature>
<evidence type="ECO:0000313" key="8">
    <source>
        <dbReference type="Proteomes" id="UP000736164"/>
    </source>
</evidence>
<dbReference type="GO" id="GO:0016020">
    <property type="term" value="C:membrane"/>
    <property type="evidence" value="ECO:0007669"/>
    <property type="project" value="UniProtKB-SubCell"/>
</dbReference>
<gene>
    <name evidence="7" type="primary">Clrn3</name>
    <name evidence="7" type="ORF">GTO95_0017415</name>
</gene>
<dbReference type="PANTHER" id="PTHR31548:SF3">
    <property type="entry name" value="CLARIN-3"/>
    <property type="match status" value="1"/>
</dbReference>
<dbReference type="GO" id="GO:0007605">
    <property type="term" value="P:sensory perception of sound"/>
    <property type="evidence" value="ECO:0007669"/>
    <property type="project" value="UniProtKB-ARBA"/>
</dbReference>
<dbReference type="InterPro" id="IPR026748">
    <property type="entry name" value="Clarin"/>
</dbReference>
<evidence type="ECO:0000256" key="1">
    <source>
        <dbReference type="ARBA" id="ARBA00004141"/>
    </source>
</evidence>
<comment type="subcellular location">
    <subcellularLocation>
        <location evidence="1">Membrane</location>
        <topology evidence="1">Multi-pass membrane protein</topology>
    </subcellularLocation>
</comment>
<evidence type="ECO:0000313" key="7">
    <source>
        <dbReference type="EMBL" id="MBN3324556.1"/>
    </source>
</evidence>
<comment type="caution">
    <text evidence="7">The sequence shown here is derived from an EMBL/GenBank/DDBJ whole genome shotgun (WGS) entry which is preliminary data.</text>
</comment>